<dbReference type="EMBL" id="BGZK01000192">
    <property type="protein sequence ID" value="GBP27331.1"/>
    <property type="molecule type" value="Genomic_DNA"/>
</dbReference>
<organism evidence="1 2">
    <name type="scientific">Eumeta variegata</name>
    <name type="common">Bagworm moth</name>
    <name type="synonym">Eumeta japonica</name>
    <dbReference type="NCBI Taxonomy" id="151549"/>
    <lineage>
        <taxon>Eukaryota</taxon>
        <taxon>Metazoa</taxon>
        <taxon>Ecdysozoa</taxon>
        <taxon>Arthropoda</taxon>
        <taxon>Hexapoda</taxon>
        <taxon>Insecta</taxon>
        <taxon>Pterygota</taxon>
        <taxon>Neoptera</taxon>
        <taxon>Endopterygota</taxon>
        <taxon>Lepidoptera</taxon>
        <taxon>Glossata</taxon>
        <taxon>Ditrysia</taxon>
        <taxon>Tineoidea</taxon>
        <taxon>Psychidae</taxon>
        <taxon>Oiketicinae</taxon>
        <taxon>Eumeta</taxon>
    </lineage>
</organism>
<sequence>MMAFGEIELYCEIIKCADREYLDAKKSDGRGVSFRNSHLSDRTQQPNLLFYVIYFGTSRAVDTSACCPAAFGEAIIKVQLYNIADQIISTSGEVFSGFPPSAPHYPRARARGRALCILDPP</sequence>
<dbReference type="Proteomes" id="UP000299102">
    <property type="component" value="Unassembled WGS sequence"/>
</dbReference>
<evidence type="ECO:0000313" key="1">
    <source>
        <dbReference type="EMBL" id="GBP27331.1"/>
    </source>
</evidence>
<reference evidence="1 2" key="1">
    <citation type="journal article" date="2019" name="Commun. Biol.">
        <title>The bagworm genome reveals a unique fibroin gene that provides high tensile strength.</title>
        <authorList>
            <person name="Kono N."/>
            <person name="Nakamura H."/>
            <person name="Ohtoshi R."/>
            <person name="Tomita M."/>
            <person name="Numata K."/>
            <person name="Arakawa K."/>
        </authorList>
    </citation>
    <scope>NUCLEOTIDE SEQUENCE [LARGE SCALE GENOMIC DNA]</scope>
</reference>
<gene>
    <name evidence="1" type="ORF">EVAR_18804_1</name>
</gene>
<name>A0A4C1ULL4_EUMVA</name>
<evidence type="ECO:0000313" key="2">
    <source>
        <dbReference type="Proteomes" id="UP000299102"/>
    </source>
</evidence>
<proteinExistence type="predicted"/>
<comment type="caution">
    <text evidence="1">The sequence shown here is derived from an EMBL/GenBank/DDBJ whole genome shotgun (WGS) entry which is preliminary data.</text>
</comment>
<keyword evidence="2" id="KW-1185">Reference proteome</keyword>
<accession>A0A4C1ULL4</accession>
<dbReference type="AlphaFoldDB" id="A0A4C1ULL4"/>
<protein>
    <submittedName>
        <fullName evidence="1">Uncharacterized protein</fullName>
    </submittedName>
</protein>